<dbReference type="InterPro" id="IPR006132">
    <property type="entry name" value="Asp/Orn_carbamoyltranf_P-bd"/>
</dbReference>
<dbReference type="Proteomes" id="UP000316360">
    <property type="component" value="Unassembled WGS sequence"/>
</dbReference>
<name>A0A523RZN3_UNCAE</name>
<evidence type="ECO:0000259" key="4">
    <source>
        <dbReference type="Pfam" id="PF02729"/>
    </source>
</evidence>
<dbReference type="Pfam" id="PF00185">
    <property type="entry name" value="OTCace"/>
    <property type="match status" value="1"/>
</dbReference>
<evidence type="ECO:0000256" key="2">
    <source>
        <dbReference type="RuleBase" id="RU003634"/>
    </source>
</evidence>
<gene>
    <name evidence="5" type="ORF">E3J84_03300</name>
</gene>
<dbReference type="Gene3D" id="3.40.50.1370">
    <property type="entry name" value="Aspartate/ornithine carbamoyltransferase"/>
    <property type="match status" value="2"/>
</dbReference>
<dbReference type="InterPro" id="IPR006131">
    <property type="entry name" value="Asp_carbamoyltransf_Asp/Orn-bd"/>
</dbReference>
<dbReference type="Pfam" id="PF02729">
    <property type="entry name" value="OTCace_N"/>
    <property type="match status" value="1"/>
</dbReference>
<dbReference type="EMBL" id="SOKJ01000182">
    <property type="protein sequence ID" value="TET11069.1"/>
    <property type="molecule type" value="Genomic_DNA"/>
</dbReference>
<dbReference type="InterPro" id="IPR036901">
    <property type="entry name" value="Asp/Orn_carbamoylTrfase_sf"/>
</dbReference>
<comment type="caution">
    <text evidence="5">The sequence shown here is derived from an EMBL/GenBank/DDBJ whole genome shotgun (WGS) entry which is preliminary data.</text>
</comment>
<accession>A0A523RZN3</accession>
<dbReference type="GO" id="GO:0004585">
    <property type="term" value="F:ornithine carbamoyltransferase activity"/>
    <property type="evidence" value="ECO:0007669"/>
    <property type="project" value="UniProtKB-EC"/>
</dbReference>
<comment type="similarity">
    <text evidence="2">Belongs to the aspartate/ornithine carbamoyltransferase superfamily.</text>
</comment>
<dbReference type="GO" id="GO:0042450">
    <property type="term" value="P:L-arginine biosynthetic process via ornithine"/>
    <property type="evidence" value="ECO:0007669"/>
    <property type="project" value="TreeGrafter"/>
</dbReference>
<protein>
    <submittedName>
        <fullName evidence="5">Ornithine carbamoyltransferase</fullName>
        <ecNumber evidence="5">2.1.3.3</ecNumber>
    </submittedName>
</protein>
<dbReference type="SUPFAM" id="SSF53671">
    <property type="entry name" value="Aspartate/ornithine carbamoyltransferase"/>
    <property type="match status" value="1"/>
</dbReference>
<dbReference type="PANTHER" id="PTHR45753:SF3">
    <property type="entry name" value="ORNITHINE TRANSCARBAMYLASE, MITOCHONDRIAL"/>
    <property type="match status" value="1"/>
</dbReference>
<evidence type="ECO:0000256" key="1">
    <source>
        <dbReference type="ARBA" id="ARBA00022679"/>
    </source>
</evidence>
<feature type="domain" description="Aspartate/ornithine carbamoyltransferase carbamoyl-P binding" evidence="4">
    <location>
        <begin position="3"/>
        <end position="60"/>
    </location>
</feature>
<dbReference type="AlphaFoldDB" id="A0A523RZN3"/>
<sequence>AEIRDEVRYLSRNVDIIMARLLKHQDLEKTGQASKVPVINGCTEKYHPCQALCDLVTIKEKKGRLEGLNLVYVGVQNNVCNSLTIGSIKVGMKITVVAPVIHQPSLDRGFIEEAEKSGLYYTTLNIKEAIKEADIVYTDTWVDMELFSDPKFKKEKEKRIEKLKPYQLNQDLLKDRDVLIMHDMPIHEGYEITRQVIESPNSIIFEQAENRLYGQKAILLKLLEKI</sequence>
<organism evidence="5 6">
    <name type="scientific">Aerophobetes bacterium</name>
    <dbReference type="NCBI Taxonomy" id="2030807"/>
    <lineage>
        <taxon>Bacteria</taxon>
        <taxon>Candidatus Aerophobota</taxon>
    </lineage>
</organism>
<dbReference type="PRINTS" id="PR00102">
    <property type="entry name" value="OTCASE"/>
</dbReference>
<reference evidence="5 6" key="1">
    <citation type="submission" date="2019-03" db="EMBL/GenBank/DDBJ databases">
        <title>Metabolic potential of uncultured bacteria and archaea associated with petroleum seepage in deep-sea sediments.</title>
        <authorList>
            <person name="Dong X."/>
            <person name="Hubert C."/>
        </authorList>
    </citation>
    <scope>NUCLEOTIDE SEQUENCE [LARGE SCALE GENOMIC DNA]</scope>
    <source>
        <strain evidence="5">E44_bin7</strain>
    </source>
</reference>
<dbReference type="InterPro" id="IPR006130">
    <property type="entry name" value="Asp/Orn_carbamoylTrfase"/>
</dbReference>
<dbReference type="GO" id="GO:0016597">
    <property type="term" value="F:amino acid binding"/>
    <property type="evidence" value="ECO:0007669"/>
    <property type="project" value="InterPro"/>
</dbReference>
<dbReference type="PRINTS" id="PR00100">
    <property type="entry name" value="AOTCASE"/>
</dbReference>
<dbReference type="EC" id="2.1.3.3" evidence="5"/>
<evidence type="ECO:0000313" key="5">
    <source>
        <dbReference type="EMBL" id="TET11069.1"/>
    </source>
</evidence>
<keyword evidence="1 2" id="KW-0808">Transferase</keyword>
<evidence type="ECO:0000259" key="3">
    <source>
        <dbReference type="Pfam" id="PF00185"/>
    </source>
</evidence>
<dbReference type="InterPro" id="IPR002292">
    <property type="entry name" value="Orn/put_carbamltrans"/>
</dbReference>
<feature type="non-terminal residue" evidence="5">
    <location>
        <position position="1"/>
    </location>
</feature>
<feature type="domain" description="Aspartate/ornithine carbamoyltransferase Asp/Orn-binding" evidence="3">
    <location>
        <begin position="66"/>
        <end position="220"/>
    </location>
</feature>
<evidence type="ECO:0000313" key="6">
    <source>
        <dbReference type="Proteomes" id="UP000316360"/>
    </source>
</evidence>
<dbReference type="PANTHER" id="PTHR45753">
    <property type="entry name" value="ORNITHINE CARBAMOYLTRANSFERASE, MITOCHONDRIAL"/>
    <property type="match status" value="1"/>
</dbReference>
<dbReference type="GO" id="GO:0019240">
    <property type="term" value="P:citrulline biosynthetic process"/>
    <property type="evidence" value="ECO:0007669"/>
    <property type="project" value="TreeGrafter"/>
</dbReference>
<proteinExistence type="inferred from homology"/>